<dbReference type="CDD" id="cd06261">
    <property type="entry name" value="TM_PBP2"/>
    <property type="match status" value="1"/>
</dbReference>
<keyword evidence="3 9" id="KW-0813">Transport</keyword>
<feature type="transmembrane region" description="Helical" evidence="9">
    <location>
        <begin position="196"/>
        <end position="216"/>
    </location>
</feature>
<comment type="similarity">
    <text evidence="2">Belongs to the binding-protein-dependent transport system permease family. HisMQ subfamily.</text>
</comment>
<dbReference type="Pfam" id="PF00528">
    <property type="entry name" value="BPD_transp_1"/>
    <property type="match status" value="1"/>
</dbReference>
<comment type="subcellular location">
    <subcellularLocation>
        <location evidence="1">Cell inner membrane</location>
        <topology evidence="1">Multi-pass membrane protein</topology>
    </subcellularLocation>
    <subcellularLocation>
        <location evidence="9">Cell membrane</location>
        <topology evidence="9">Multi-pass membrane protein</topology>
    </subcellularLocation>
</comment>
<keyword evidence="5 9" id="KW-0812">Transmembrane</keyword>
<feature type="transmembrane region" description="Helical" evidence="9">
    <location>
        <begin position="95"/>
        <end position="115"/>
    </location>
</feature>
<evidence type="ECO:0000256" key="8">
    <source>
        <dbReference type="ARBA" id="ARBA00023136"/>
    </source>
</evidence>
<dbReference type="InterPro" id="IPR043429">
    <property type="entry name" value="ArtM/GltK/GlnP/TcyL/YhdX-like"/>
</dbReference>
<feature type="transmembrane region" description="Helical" evidence="9">
    <location>
        <begin position="140"/>
        <end position="162"/>
    </location>
</feature>
<feature type="domain" description="ABC transmembrane type-1" evidence="10">
    <location>
        <begin position="18"/>
        <end position="215"/>
    </location>
</feature>
<feature type="transmembrane region" description="Helical" evidence="9">
    <location>
        <begin position="54"/>
        <end position="75"/>
    </location>
</feature>
<dbReference type="InterPro" id="IPR035906">
    <property type="entry name" value="MetI-like_sf"/>
</dbReference>
<dbReference type="PANTHER" id="PTHR30614:SF0">
    <property type="entry name" value="L-CYSTINE TRANSPORT SYSTEM PERMEASE PROTEIN TCYL"/>
    <property type="match status" value="1"/>
</dbReference>
<evidence type="ECO:0000259" key="10">
    <source>
        <dbReference type="PROSITE" id="PS50928"/>
    </source>
</evidence>
<evidence type="ECO:0000313" key="11">
    <source>
        <dbReference type="EMBL" id="QGT50423.1"/>
    </source>
</evidence>
<keyword evidence="6" id="KW-0029">Amino-acid transport</keyword>
<evidence type="ECO:0000256" key="2">
    <source>
        <dbReference type="ARBA" id="ARBA00010072"/>
    </source>
</evidence>
<evidence type="ECO:0000256" key="1">
    <source>
        <dbReference type="ARBA" id="ARBA00004429"/>
    </source>
</evidence>
<dbReference type="GO" id="GO:0022857">
    <property type="term" value="F:transmembrane transporter activity"/>
    <property type="evidence" value="ECO:0007669"/>
    <property type="project" value="InterPro"/>
</dbReference>
<evidence type="ECO:0000256" key="6">
    <source>
        <dbReference type="ARBA" id="ARBA00022970"/>
    </source>
</evidence>
<dbReference type="InterPro" id="IPR010065">
    <property type="entry name" value="AA_ABC_transptr_permease_3TM"/>
</dbReference>
<dbReference type="GO" id="GO:0043190">
    <property type="term" value="C:ATP-binding cassette (ABC) transporter complex"/>
    <property type="evidence" value="ECO:0007669"/>
    <property type="project" value="InterPro"/>
</dbReference>
<proteinExistence type="inferred from homology"/>
<dbReference type="NCBIfam" id="TIGR01726">
    <property type="entry name" value="HEQRo_perm_3TM"/>
    <property type="match status" value="1"/>
</dbReference>
<dbReference type="Gene3D" id="1.10.3720.10">
    <property type="entry name" value="MetI-like"/>
    <property type="match status" value="1"/>
</dbReference>
<feature type="transmembrane region" description="Helical" evidence="9">
    <location>
        <begin position="20"/>
        <end position="42"/>
    </location>
</feature>
<dbReference type="SUPFAM" id="SSF161098">
    <property type="entry name" value="MetI-like"/>
    <property type="match status" value="1"/>
</dbReference>
<gene>
    <name evidence="11" type="ORF">Helico5904_0950</name>
</gene>
<organism evidence="11">
    <name type="scientific">uncultured Helicobacter sp</name>
    <dbReference type="NCBI Taxonomy" id="175537"/>
    <lineage>
        <taxon>Bacteria</taxon>
        <taxon>Pseudomonadati</taxon>
        <taxon>Campylobacterota</taxon>
        <taxon>Epsilonproteobacteria</taxon>
        <taxon>Campylobacterales</taxon>
        <taxon>Helicobacteraceae</taxon>
        <taxon>Helicobacter</taxon>
        <taxon>environmental samples</taxon>
    </lineage>
</organism>
<reference evidence="11" key="1">
    <citation type="journal article" date="2020" name="J. ISSAAS">
        <title>Lactobacilli and other gastrointestinal microbiota of Peromyscus leucopus, reservoir host for agents of Lyme disease and other zoonoses in North America.</title>
        <authorList>
            <person name="Milovic A."/>
            <person name="Bassam K."/>
            <person name="Shao H."/>
            <person name="Chatzistamou I."/>
            <person name="Tufts D.M."/>
            <person name="Diuk-Wasser M."/>
            <person name="Barbour A.G."/>
        </authorList>
    </citation>
    <scope>NUCLEOTIDE SEQUENCE</scope>
    <source>
        <strain evidence="11">LL4</strain>
    </source>
</reference>
<evidence type="ECO:0000256" key="7">
    <source>
        <dbReference type="ARBA" id="ARBA00022989"/>
    </source>
</evidence>
<evidence type="ECO:0000256" key="5">
    <source>
        <dbReference type="ARBA" id="ARBA00022692"/>
    </source>
</evidence>
<keyword evidence="4" id="KW-1003">Cell membrane</keyword>
<keyword evidence="8 9" id="KW-0472">Membrane</keyword>
<sequence>MFDLSYFLDTFFKLLPAVPMTFFISIFSFVVGCIWGFFFALVRIYKIPILNQCIVIYVSFFRGTPLLVQLFMFYYGIPILLRSLDFDMDFSAIDAIYYALVIFSLHASAYLTEIFRSSILAVDKGQIEAAYSVGMSTRQAFIRIILPQALMITLPNLANFFILQVKNTSLASVITVPELMGLADIESGRSSKFLEVYFMAALMYWGVCALLEYVFFRFERRWKHFRKSYAEG</sequence>
<name>A0A650ELC8_9HELI</name>
<dbReference type="AlphaFoldDB" id="A0A650ELC8"/>
<evidence type="ECO:0000256" key="3">
    <source>
        <dbReference type="ARBA" id="ARBA00022448"/>
    </source>
</evidence>
<evidence type="ECO:0000256" key="4">
    <source>
        <dbReference type="ARBA" id="ARBA00022475"/>
    </source>
</evidence>
<dbReference type="PANTHER" id="PTHR30614">
    <property type="entry name" value="MEMBRANE COMPONENT OF AMINO ACID ABC TRANSPORTER"/>
    <property type="match status" value="1"/>
</dbReference>
<evidence type="ECO:0000256" key="9">
    <source>
        <dbReference type="RuleBase" id="RU363032"/>
    </source>
</evidence>
<dbReference type="EMBL" id="MN577569">
    <property type="protein sequence ID" value="QGT50423.1"/>
    <property type="molecule type" value="Genomic_DNA"/>
</dbReference>
<accession>A0A650ELC8</accession>
<protein>
    <submittedName>
        <fullName evidence="11">Cysteine ABC transporter permease</fullName>
    </submittedName>
</protein>
<dbReference type="InterPro" id="IPR000515">
    <property type="entry name" value="MetI-like"/>
</dbReference>
<dbReference type="PROSITE" id="PS50928">
    <property type="entry name" value="ABC_TM1"/>
    <property type="match status" value="1"/>
</dbReference>
<dbReference type="GO" id="GO:0006865">
    <property type="term" value="P:amino acid transport"/>
    <property type="evidence" value="ECO:0007669"/>
    <property type="project" value="UniProtKB-KW"/>
</dbReference>
<keyword evidence="7 9" id="KW-1133">Transmembrane helix</keyword>